<feature type="chain" id="PRO_5017608509" description="Lipoprotein" evidence="1">
    <location>
        <begin position="31"/>
        <end position="256"/>
    </location>
</feature>
<dbReference type="OrthoDB" id="645487at2"/>
<reference evidence="2 3" key="1">
    <citation type="submission" date="2018-08" db="EMBL/GenBank/DDBJ databases">
        <title>Chitinophaga sp. K20C18050901, a novel bacterium isolated from forest soil.</title>
        <authorList>
            <person name="Wang C."/>
        </authorList>
    </citation>
    <scope>NUCLEOTIDE SEQUENCE [LARGE SCALE GENOMIC DNA]</scope>
    <source>
        <strain evidence="2 3">K20C18050901</strain>
    </source>
</reference>
<accession>A0A3E1NS25</accession>
<keyword evidence="3" id="KW-1185">Reference proteome</keyword>
<dbReference type="AlphaFoldDB" id="A0A3E1NS25"/>
<feature type="signal peptide" evidence="1">
    <location>
        <begin position="1"/>
        <end position="30"/>
    </location>
</feature>
<name>A0A3E1NS25_9BACT</name>
<dbReference type="Proteomes" id="UP000261174">
    <property type="component" value="Unassembled WGS sequence"/>
</dbReference>
<protein>
    <recommendedName>
        <fullName evidence="4">Lipoprotein</fullName>
    </recommendedName>
</protein>
<proteinExistence type="predicted"/>
<evidence type="ECO:0000256" key="1">
    <source>
        <dbReference type="SAM" id="SignalP"/>
    </source>
</evidence>
<keyword evidence="1" id="KW-0732">Signal</keyword>
<comment type="caution">
    <text evidence="2">The sequence shown here is derived from an EMBL/GenBank/DDBJ whole genome shotgun (WGS) entry which is preliminary data.</text>
</comment>
<dbReference type="RefSeq" id="WP_116857645.1">
    <property type="nucleotide sequence ID" value="NZ_QTJV01000020.1"/>
</dbReference>
<evidence type="ECO:0008006" key="4">
    <source>
        <dbReference type="Google" id="ProtNLM"/>
    </source>
</evidence>
<gene>
    <name evidence="2" type="ORF">DXN04_32755</name>
</gene>
<evidence type="ECO:0000313" key="2">
    <source>
        <dbReference type="EMBL" id="RFM30712.1"/>
    </source>
</evidence>
<organism evidence="2 3">
    <name type="scientific">Chitinophaga silvisoli</name>
    <dbReference type="NCBI Taxonomy" id="2291814"/>
    <lineage>
        <taxon>Bacteria</taxon>
        <taxon>Pseudomonadati</taxon>
        <taxon>Bacteroidota</taxon>
        <taxon>Chitinophagia</taxon>
        <taxon>Chitinophagales</taxon>
        <taxon>Chitinophagaceae</taxon>
        <taxon>Chitinophaga</taxon>
    </lineage>
</organism>
<sequence length="256" mass="26956">MKRMSNPLLRSKAALYFLCVAAGISVFAPACKKDDKDSAEPAVSQAEVATAVSSAVTNGGVVAQTEQAAQTASLYIAARKAAKATTDDCGFSDNGEIKFASETNATPYFSIDYTYNYVLKCDANQSFQSFNFTFAGKTSMVTTKMAIADTSAATFSVTGLSDASNSLVFNQAFDNKANLVSKDAAVQSFYSVLKYTATDVTVDKSTLQIVSGTAAVKISGTNAAGKSFSYEGTITYKGNRKAVFTISGGSSFDLTW</sequence>
<dbReference type="EMBL" id="QTJV01000020">
    <property type="protein sequence ID" value="RFM30712.1"/>
    <property type="molecule type" value="Genomic_DNA"/>
</dbReference>
<evidence type="ECO:0000313" key="3">
    <source>
        <dbReference type="Proteomes" id="UP000261174"/>
    </source>
</evidence>